<comment type="subcellular location">
    <subcellularLocation>
        <location evidence="1">Cell outer membrane</location>
    </subcellularLocation>
</comment>
<dbReference type="SUPFAM" id="SSF103088">
    <property type="entry name" value="OmpA-like"/>
    <property type="match status" value="1"/>
</dbReference>
<evidence type="ECO:0000256" key="5">
    <source>
        <dbReference type="SAM" id="MobiDB-lite"/>
    </source>
</evidence>
<feature type="region of interest" description="Disordered" evidence="5">
    <location>
        <begin position="368"/>
        <end position="404"/>
    </location>
</feature>
<keyword evidence="3" id="KW-0998">Cell outer membrane</keyword>
<evidence type="ECO:0000313" key="7">
    <source>
        <dbReference type="EMBL" id="MBB6174831.1"/>
    </source>
</evidence>
<evidence type="ECO:0000259" key="6">
    <source>
        <dbReference type="PROSITE" id="PS51123"/>
    </source>
</evidence>
<dbReference type="InterPro" id="IPR006664">
    <property type="entry name" value="OMP_bac"/>
</dbReference>
<dbReference type="PANTHER" id="PTHR30329">
    <property type="entry name" value="STATOR ELEMENT OF FLAGELLAR MOTOR COMPLEX"/>
    <property type="match status" value="1"/>
</dbReference>
<dbReference type="CDD" id="cd07185">
    <property type="entry name" value="OmpA_C-like"/>
    <property type="match status" value="1"/>
</dbReference>
<name>A0A7X0D8K6_9ACTN</name>
<evidence type="ECO:0000256" key="4">
    <source>
        <dbReference type="PROSITE-ProRule" id="PRU00473"/>
    </source>
</evidence>
<dbReference type="PRINTS" id="PR01021">
    <property type="entry name" value="OMPADOMAIN"/>
</dbReference>
<dbReference type="Proteomes" id="UP000546642">
    <property type="component" value="Unassembled WGS sequence"/>
</dbReference>
<evidence type="ECO:0000313" key="8">
    <source>
        <dbReference type="Proteomes" id="UP000546642"/>
    </source>
</evidence>
<dbReference type="PROSITE" id="PS51123">
    <property type="entry name" value="OMPA_2"/>
    <property type="match status" value="1"/>
</dbReference>
<comment type="caution">
    <text evidence="7">The sequence shown here is derived from an EMBL/GenBank/DDBJ whole genome shotgun (WGS) entry which is preliminary data.</text>
</comment>
<reference evidence="7 8" key="1">
    <citation type="submission" date="2020-08" db="EMBL/GenBank/DDBJ databases">
        <title>Sequencing the genomes of 1000 actinobacteria strains.</title>
        <authorList>
            <person name="Klenk H.-P."/>
        </authorList>
    </citation>
    <scope>NUCLEOTIDE SEQUENCE [LARGE SCALE GENOMIC DNA]</scope>
    <source>
        <strain evidence="7 8">DSM 46659</strain>
    </source>
</reference>
<sequence>MTRHLLHATPLRLGGVLTAGLLLATGCGLVGDRDRPGPDEDGEETPNAAPEYSDGPFVREGTFGNFQEREASFEVDAVERYEDRTVLRFTTMSLNDSGSTGTEFYSGGILGRSPSNVWLVDPVGQRLYYPAHDDGDLIGSELPGSVVGGAAYKMEAHYPRLPDGVERITVITPGTTGPFTGIPVTDADGPREVPTEEPPSYRRVEEGDTVVVPVNDGEVSDGYGWNLYGITEGTAVQKDTSATEEQVALNADVLFEFDKADLADDAEDVLKQVAAETRERADPEKPPITIVGHTDGKGDDDYNRKLSEERAETVHEFLKDELGSDYEYETEGRGSSEPIAEEGGRDDEKARARNRRVEISYKIKETRVTTELTETDEKSEDRAQGTVAPPAPFREEAGGEVVGTGTASTRRVSYKLEVLPFFRDGAYLVANLRITNTSDTQFNVVTDAHFRNGDYQGSRFAGFSAVDPETGVVYRAVRIGEEGKRDDRHYVEAAGFPWLKDPDGTNDLSLYLPAPPPGVSSVTFDAGPFGEFEDVPIE</sequence>
<dbReference type="InterPro" id="IPR036737">
    <property type="entry name" value="OmpA-like_sf"/>
</dbReference>
<dbReference type="PANTHER" id="PTHR30329:SF21">
    <property type="entry name" value="LIPOPROTEIN YIAD-RELATED"/>
    <property type="match status" value="1"/>
</dbReference>
<feature type="compositionally biased region" description="Basic and acidic residues" evidence="5">
    <location>
        <begin position="342"/>
        <end position="352"/>
    </location>
</feature>
<dbReference type="InterPro" id="IPR050330">
    <property type="entry name" value="Bact_OuterMem_StrucFunc"/>
</dbReference>
<feature type="region of interest" description="Disordered" evidence="5">
    <location>
        <begin position="32"/>
        <end position="58"/>
    </location>
</feature>
<dbReference type="Gene3D" id="3.30.1330.60">
    <property type="entry name" value="OmpA-like domain"/>
    <property type="match status" value="1"/>
</dbReference>
<dbReference type="GO" id="GO:0009279">
    <property type="term" value="C:cell outer membrane"/>
    <property type="evidence" value="ECO:0007669"/>
    <property type="project" value="UniProtKB-SubCell"/>
</dbReference>
<dbReference type="InterPro" id="IPR006665">
    <property type="entry name" value="OmpA-like"/>
</dbReference>
<feature type="compositionally biased region" description="Basic and acidic residues" evidence="5">
    <location>
        <begin position="276"/>
        <end position="285"/>
    </location>
</feature>
<evidence type="ECO:0000256" key="2">
    <source>
        <dbReference type="ARBA" id="ARBA00023136"/>
    </source>
</evidence>
<feature type="domain" description="OmpA-like" evidence="6">
    <location>
        <begin position="242"/>
        <end position="365"/>
    </location>
</feature>
<proteinExistence type="predicted"/>
<dbReference type="EMBL" id="JACHDS010000001">
    <property type="protein sequence ID" value="MBB6174831.1"/>
    <property type="molecule type" value="Genomic_DNA"/>
</dbReference>
<feature type="compositionally biased region" description="Basic and acidic residues" evidence="5">
    <location>
        <begin position="294"/>
        <end position="303"/>
    </location>
</feature>
<evidence type="ECO:0000256" key="3">
    <source>
        <dbReference type="ARBA" id="ARBA00023237"/>
    </source>
</evidence>
<accession>A0A7X0D8K6</accession>
<keyword evidence="8" id="KW-1185">Reference proteome</keyword>
<dbReference type="PROSITE" id="PS51257">
    <property type="entry name" value="PROKAR_LIPOPROTEIN"/>
    <property type="match status" value="1"/>
</dbReference>
<dbReference type="RefSeq" id="WP_184079120.1">
    <property type="nucleotide sequence ID" value="NZ_JACHDS010000001.1"/>
</dbReference>
<keyword evidence="2 4" id="KW-0472">Membrane</keyword>
<dbReference type="AlphaFoldDB" id="A0A7X0D8K6"/>
<feature type="region of interest" description="Disordered" evidence="5">
    <location>
        <begin position="276"/>
        <end position="303"/>
    </location>
</feature>
<organism evidence="7 8">
    <name type="scientific">Nocardiopsis mwathae</name>
    <dbReference type="NCBI Taxonomy" id="1472723"/>
    <lineage>
        <taxon>Bacteria</taxon>
        <taxon>Bacillati</taxon>
        <taxon>Actinomycetota</taxon>
        <taxon>Actinomycetes</taxon>
        <taxon>Streptosporangiales</taxon>
        <taxon>Nocardiopsidaceae</taxon>
        <taxon>Nocardiopsis</taxon>
    </lineage>
</organism>
<feature type="region of interest" description="Disordered" evidence="5">
    <location>
        <begin position="317"/>
        <end position="352"/>
    </location>
</feature>
<gene>
    <name evidence="7" type="ORF">HNR23_004891</name>
</gene>
<dbReference type="Pfam" id="PF00691">
    <property type="entry name" value="OmpA"/>
    <property type="match status" value="1"/>
</dbReference>
<protein>
    <submittedName>
        <fullName evidence="7">Outer membrane protein OmpA-like peptidoglycan-associated protein</fullName>
    </submittedName>
</protein>
<evidence type="ECO:0000256" key="1">
    <source>
        <dbReference type="ARBA" id="ARBA00004442"/>
    </source>
</evidence>